<keyword evidence="1" id="KW-0472">Membrane</keyword>
<feature type="transmembrane region" description="Helical" evidence="1">
    <location>
        <begin position="56"/>
        <end position="74"/>
    </location>
</feature>
<evidence type="ECO:0000313" key="3">
    <source>
        <dbReference type="Proteomes" id="UP000017861"/>
    </source>
</evidence>
<evidence type="ECO:0000313" key="2">
    <source>
        <dbReference type="EMBL" id="ESS64823.1"/>
    </source>
</evidence>
<keyword evidence="1" id="KW-1133">Transmembrane helix</keyword>
<dbReference type="AlphaFoldDB" id="V5BJZ9"/>
<comment type="caution">
    <text evidence="2">The sequence shown here is derived from an EMBL/GenBank/DDBJ whole genome shotgun (WGS) entry which is preliminary data.</text>
</comment>
<name>V5BJZ9_TRYCR</name>
<dbReference type="Proteomes" id="UP000017861">
    <property type="component" value="Unassembled WGS sequence"/>
</dbReference>
<protein>
    <submittedName>
        <fullName evidence="2">Uncharacterized protein</fullName>
    </submittedName>
</protein>
<evidence type="ECO:0000256" key="1">
    <source>
        <dbReference type="SAM" id="Phobius"/>
    </source>
</evidence>
<sequence length="78" mass="9797">MFYFCFVCFVLFIFVLFYFVLFCFVLFYFVLFCFICLFCVFGLFKFTRYVQSAFPFKFWWNIPVILMLFLVFSLNERF</sequence>
<gene>
    <name evidence="2" type="ORF">TCDM_07021</name>
</gene>
<accession>V5BJZ9</accession>
<dbReference type="EMBL" id="AYLP01000079">
    <property type="protein sequence ID" value="ESS64823.1"/>
    <property type="molecule type" value="Genomic_DNA"/>
</dbReference>
<proteinExistence type="predicted"/>
<organism evidence="2 3">
    <name type="scientific">Trypanosoma cruzi Dm28c</name>
    <dbReference type="NCBI Taxonomy" id="1416333"/>
    <lineage>
        <taxon>Eukaryota</taxon>
        <taxon>Discoba</taxon>
        <taxon>Euglenozoa</taxon>
        <taxon>Kinetoplastea</taxon>
        <taxon>Metakinetoplastina</taxon>
        <taxon>Trypanosomatida</taxon>
        <taxon>Trypanosomatidae</taxon>
        <taxon>Trypanosoma</taxon>
        <taxon>Schizotrypanum</taxon>
    </lineage>
</organism>
<reference evidence="2 3" key="1">
    <citation type="journal article" date="2014" name="Genome Announc.">
        <title>Trypanosoma cruzi Clone Dm28c Draft Genome Sequence.</title>
        <authorList>
            <person name="Grisard E.C."/>
            <person name="Teixeira S.M."/>
            <person name="de Almeida L.G."/>
            <person name="Stoco P.H."/>
            <person name="Gerber A.L."/>
            <person name="Talavera-Lopez C."/>
            <person name="Lima O.C."/>
            <person name="Andersson B."/>
            <person name="de Vasconcelos A.T."/>
        </authorList>
    </citation>
    <scope>NUCLEOTIDE SEQUENCE [LARGE SCALE GENOMIC DNA]</scope>
    <source>
        <strain evidence="2 3">Dm28c</strain>
    </source>
</reference>
<keyword evidence="1" id="KW-0812">Transmembrane</keyword>
<feature type="transmembrane region" description="Helical" evidence="1">
    <location>
        <begin position="12"/>
        <end position="44"/>
    </location>
</feature>
<dbReference type="VEuPathDB" id="TriTrypDB:TCDM_07021"/>